<dbReference type="PANTHER" id="PTHR10622">
    <property type="entry name" value="HET DOMAIN-CONTAINING PROTEIN"/>
    <property type="match status" value="1"/>
</dbReference>
<dbReference type="AlphaFoldDB" id="A0A1L7XZ22"/>
<organism evidence="2 3">
    <name type="scientific">Phialocephala subalpina</name>
    <dbReference type="NCBI Taxonomy" id="576137"/>
    <lineage>
        <taxon>Eukaryota</taxon>
        <taxon>Fungi</taxon>
        <taxon>Dikarya</taxon>
        <taxon>Ascomycota</taxon>
        <taxon>Pezizomycotina</taxon>
        <taxon>Leotiomycetes</taxon>
        <taxon>Helotiales</taxon>
        <taxon>Mollisiaceae</taxon>
        <taxon>Phialocephala</taxon>
        <taxon>Phialocephala fortinii species complex</taxon>
    </lineage>
</organism>
<dbReference type="Pfam" id="PF06985">
    <property type="entry name" value="HET"/>
    <property type="match status" value="1"/>
</dbReference>
<dbReference type="OrthoDB" id="674604at2759"/>
<gene>
    <name evidence="2" type="ORF">PAC_20106</name>
</gene>
<reference evidence="2 3" key="1">
    <citation type="submission" date="2016-03" db="EMBL/GenBank/DDBJ databases">
        <authorList>
            <person name="Ploux O."/>
        </authorList>
    </citation>
    <scope>NUCLEOTIDE SEQUENCE [LARGE SCALE GENOMIC DNA]</scope>
    <source>
        <strain evidence="2 3">UAMH 11012</strain>
    </source>
</reference>
<feature type="domain" description="Heterokaryon incompatibility" evidence="1">
    <location>
        <begin position="25"/>
        <end position="115"/>
    </location>
</feature>
<name>A0A1L7XZ22_9HELO</name>
<proteinExistence type="predicted"/>
<dbReference type="EMBL" id="FJOG01000107">
    <property type="protein sequence ID" value="CZR70205.1"/>
    <property type="molecule type" value="Genomic_DNA"/>
</dbReference>
<evidence type="ECO:0000313" key="3">
    <source>
        <dbReference type="Proteomes" id="UP000184330"/>
    </source>
</evidence>
<evidence type="ECO:0000259" key="1">
    <source>
        <dbReference type="Pfam" id="PF06985"/>
    </source>
</evidence>
<dbReference type="STRING" id="576137.A0A1L7XZ22"/>
<dbReference type="InterPro" id="IPR010730">
    <property type="entry name" value="HET"/>
</dbReference>
<evidence type="ECO:0000313" key="2">
    <source>
        <dbReference type="EMBL" id="CZR70205.1"/>
    </source>
</evidence>
<dbReference type="PANTHER" id="PTHR10622:SF10">
    <property type="entry name" value="HET DOMAIN-CONTAINING PROTEIN"/>
    <property type="match status" value="1"/>
</dbReference>
<sequence>MRLLNVKTLKFKEFIGEVGDGIPPYAILSHTWGTEEVSYSDHLSHQSESKEGHQKILRCCEVAESEGFQYVWIDTCCIDKSSSAELSEAINSMFQWYRDAGICYAYLSDVNSSEDPSKNRSSFRESRWFTRGWTLQELLAPKELVFLGSDWVEIGTKRSLCDTVSDITRISKKALQECRWSEYSAAQKMSWAAGRNTTRLEDEAYCLMGLFDVNMPLLYGEGRKAFSRLQQEILKISDDPSIFAWSYPLEMHSHTQMSGLFAPSPEYFKNSSQIELLGQEHGGESESPFQVVNRVVRLRQRLVDQVEAIRLQRLPGQPHLYSIIEIKRRLGTSERQLSKKFPSPVLESIPDAKAEAEIGQIQQPVLTPIITIEIEDMSTEPTSEVSRPSSEELNKIMENKRGGNELVHTLGVPSEDSGDLSSSVKSEGAVALEKRWYSYIYEPAIIVHLRCHIDHHRLGIILSKGSISTDGNILWRLHNPSIVAVEAVPGDFAPPLMTVYANIFTKAIDTPFVWGMEHHVWPEVRIASLLTAGYKAHEDCGPGWEFHSSRAAWVQKRKFQYERDMIEYAPFALFYRTSDDQTPSSPARAFFISIPSYATNSLGTCDLTCEVGVNMVASLRESSFMAWDYDLYSFDLAKERRAEVPLGNGQAVVVKYREGSGVNFVNVSIETLREGKTADPVPHDMSKTIWLRSKIFPMLRSLR</sequence>
<protein>
    <recommendedName>
        <fullName evidence="1">Heterokaryon incompatibility domain-containing protein</fullName>
    </recommendedName>
</protein>
<dbReference type="Proteomes" id="UP000184330">
    <property type="component" value="Unassembled WGS sequence"/>
</dbReference>
<keyword evidence="3" id="KW-1185">Reference proteome</keyword>
<accession>A0A1L7XZ22</accession>